<dbReference type="OrthoDB" id="5113944at2"/>
<proteinExistence type="predicted"/>
<organism evidence="1 2">
    <name type="scientific">Acinetobacter puyangensis</name>
    <dbReference type="NCBI Taxonomy" id="1096779"/>
    <lineage>
        <taxon>Bacteria</taxon>
        <taxon>Pseudomonadati</taxon>
        <taxon>Pseudomonadota</taxon>
        <taxon>Gammaproteobacteria</taxon>
        <taxon>Moraxellales</taxon>
        <taxon>Moraxellaceae</taxon>
        <taxon>Acinetobacter</taxon>
    </lineage>
</organism>
<sequence>MKPLSKIVENPEVTLDIEGHGIPEDAKEAAFLDWLCSFVATGDDGKTYWFGCSPLSLAAEHRDMWHFELCWDTGQVRQSPHSIYQIAIFPPVNLTGQQVFPEGTLQIIRYTDEVHITVSEHFKVICKSDHTWHYSFSYPAQDFKAEFIHAGVGFPTWYGKEKPSYLTSHSIAYGYNWSGKVQGKFTIQGKEIHFKGKGIRERYIAVDSSAAEIGGWEDWGWFHFDEVFGSLYEMRLGNKDFSINLVEENQYYSTGTFKIEHQQWAYLPQLGAFIPTVYVVNIETEAGVLTFSAKVVGATVWGVTGHVPDNPVATLNWSEVAGQFKYKDGRVKALSNGAGGVSIRQWKPYPAIFGAELFGETASDNFAHFQTL</sequence>
<evidence type="ECO:0000313" key="1">
    <source>
        <dbReference type="EMBL" id="SNX46202.1"/>
    </source>
</evidence>
<dbReference type="AlphaFoldDB" id="A0A240EBZ0"/>
<dbReference type="RefSeq" id="WP_097079951.1">
    <property type="nucleotide sequence ID" value="NZ_BAABHT010000014.1"/>
</dbReference>
<dbReference type="SUPFAM" id="SSF159245">
    <property type="entry name" value="AttH-like"/>
    <property type="match status" value="1"/>
</dbReference>
<dbReference type="Proteomes" id="UP000219042">
    <property type="component" value="Unassembled WGS sequence"/>
</dbReference>
<gene>
    <name evidence="1" type="ORF">SAMN05421731_10930</name>
</gene>
<dbReference type="EMBL" id="OANT01000009">
    <property type="protein sequence ID" value="SNX46202.1"/>
    <property type="molecule type" value="Genomic_DNA"/>
</dbReference>
<name>A0A240EBZ0_9GAMM</name>
<accession>A0A240EBZ0</accession>
<evidence type="ECO:0000313" key="2">
    <source>
        <dbReference type="Proteomes" id="UP000219042"/>
    </source>
</evidence>
<protein>
    <recommendedName>
        <fullName evidence="3">Tocopherol cyclase</fullName>
    </recommendedName>
</protein>
<keyword evidence="2" id="KW-1185">Reference proteome</keyword>
<reference evidence="2" key="1">
    <citation type="submission" date="2016-09" db="EMBL/GenBank/DDBJ databases">
        <authorList>
            <person name="Varghese N."/>
            <person name="Submissions S."/>
        </authorList>
    </citation>
    <scope>NUCLEOTIDE SEQUENCE [LARGE SCALE GENOMIC DNA]</scope>
    <source>
        <strain evidence="2">ANC 4466</strain>
    </source>
</reference>
<evidence type="ECO:0008006" key="3">
    <source>
        <dbReference type="Google" id="ProtNLM"/>
    </source>
</evidence>